<sequence>MHTIGAIIYDQRRKNNVNVNKLRNIITALIIATMLIGMLPGVMADPDNAPNVPALSTGMGISEERRLGQTDPNASMAYRAVDDYYVPLVLALDATLPECSFTHGITLGDFNGDGMDDVILFNGTYNSITYTYTFEYVSAVNGCNGTKLWDQRIVYKTGALDNTPARLAGDLDYDGMDDVIMNSRSYDPVVGECTASVHVRRGYDGDLFWSQSVTSNGTYSAGIWAYPCCDLNYDGMDDVIVVSESYDSAADEYTAGVRAIRGYDGEEFWNQSVTGDGWYGAYIWAYPYDDLDYDNSSAIIVNSQSYDSATGEKTATAHVKQGYGGAELWNQSVAGTDVSIWACPCEDLDCDNRSDVIMDLQSYDSAADNKTVRISAIRGYNGAELWNQSVAGDGPDGAGMWVELRSNLDSDNTSDAIVNLQSYDSAADEYTVGVHAIRGYDGEEFWNKSVTGDGLGGAYIWTYPYDDLDSDNLDDVIVNFRSYDSATDKKTAIVHAIRGCGGAALWNRSVTGDGWAGADMWVHPCGDLNSDGGRDVIIESVSYDAVADKYTANADAIRGYDGDEFWNKSVTGDGECGAYIMWVESDHDLDSDGKDDAIVNSWSCNSATGEKTAGMCAIRGYDGDEFWNKSVTGIDVAMWAYSYQDLDGDNNDDAIVHSQSYDPAADEYTASVHAVRGYDGAELWDKRVTGKDVWMETDYRNPCHYHSNQDFDCDNLEDMLLSAGISVDDAYIPTIVCAVKGDCGTSLWCNSASTGAEHPAAPSVTGDLNYDGKLTPADAIIVLDSVVSGDRNEYADVNNDGAVNSLDTLMILQAAAGSIAI</sequence>
<reference evidence="3" key="1">
    <citation type="submission" date="2020-06" db="EMBL/GenBank/DDBJ databases">
        <title>Unique genomic features of the anaerobic methanotrophic archaea.</title>
        <authorList>
            <person name="Chadwick G.L."/>
            <person name="Skennerton C.T."/>
            <person name="Laso-Perez R."/>
            <person name="Leu A.O."/>
            <person name="Speth D.R."/>
            <person name="Yu H."/>
            <person name="Morgan-Lang C."/>
            <person name="Hatzenpichler R."/>
            <person name="Goudeau D."/>
            <person name="Malmstrom R."/>
            <person name="Brazelton W.J."/>
            <person name="Woyke T."/>
            <person name="Hallam S.J."/>
            <person name="Tyson G.W."/>
            <person name="Wegener G."/>
            <person name="Boetius A."/>
            <person name="Orphan V."/>
        </authorList>
    </citation>
    <scope>NUCLEOTIDE SEQUENCE</scope>
</reference>
<dbReference type="SUPFAM" id="SSF63446">
    <property type="entry name" value="Type I dockerin domain"/>
    <property type="match status" value="1"/>
</dbReference>
<dbReference type="Gene3D" id="1.10.1330.10">
    <property type="entry name" value="Dockerin domain"/>
    <property type="match status" value="1"/>
</dbReference>
<dbReference type="AlphaFoldDB" id="A0A7G9YNA3"/>
<dbReference type="Gene3D" id="2.130.10.130">
    <property type="entry name" value="Integrin alpha, N-terminal"/>
    <property type="match status" value="1"/>
</dbReference>
<dbReference type="InterPro" id="IPR036439">
    <property type="entry name" value="Dockerin_dom_sf"/>
</dbReference>
<dbReference type="GO" id="GO:0004553">
    <property type="term" value="F:hydrolase activity, hydrolyzing O-glycosyl compounds"/>
    <property type="evidence" value="ECO:0007669"/>
    <property type="project" value="InterPro"/>
</dbReference>
<keyword evidence="1" id="KW-0472">Membrane</keyword>
<dbReference type="InterPro" id="IPR002105">
    <property type="entry name" value="Dockerin_1_rpt"/>
</dbReference>
<feature type="domain" description="Dockerin" evidence="2">
    <location>
        <begin position="761"/>
        <end position="821"/>
    </location>
</feature>
<dbReference type="PROSITE" id="PS51766">
    <property type="entry name" value="DOCKERIN"/>
    <property type="match status" value="1"/>
</dbReference>
<evidence type="ECO:0000313" key="3">
    <source>
        <dbReference type="EMBL" id="QNO49487.1"/>
    </source>
</evidence>
<protein>
    <recommendedName>
        <fullName evidence="2">Dockerin domain-containing protein</fullName>
    </recommendedName>
</protein>
<dbReference type="GO" id="GO:0000272">
    <property type="term" value="P:polysaccharide catabolic process"/>
    <property type="evidence" value="ECO:0007669"/>
    <property type="project" value="InterPro"/>
</dbReference>
<dbReference type="CDD" id="cd14256">
    <property type="entry name" value="Dockerin_I"/>
    <property type="match status" value="1"/>
</dbReference>
<gene>
    <name evidence="3" type="ORF">FBKNMHLG_00006</name>
</gene>
<evidence type="ECO:0000259" key="2">
    <source>
        <dbReference type="PROSITE" id="PS51766"/>
    </source>
</evidence>
<feature type="transmembrane region" description="Helical" evidence="1">
    <location>
        <begin position="22"/>
        <end position="43"/>
    </location>
</feature>
<keyword evidence="1" id="KW-1133">Transmembrane helix</keyword>
<dbReference type="EMBL" id="MT631381">
    <property type="protein sequence ID" value="QNO49487.1"/>
    <property type="molecule type" value="Genomic_DNA"/>
</dbReference>
<proteinExistence type="predicted"/>
<name>A0A7G9YNA3_9EURY</name>
<dbReference type="InterPro" id="IPR016134">
    <property type="entry name" value="Dockerin_dom"/>
</dbReference>
<evidence type="ECO:0000256" key="1">
    <source>
        <dbReference type="SAM" id="Phobius"/>
    </source>
</evidence>
<accession>A0A7G9YNA3</accession>
<keyword evidence="1" id="KW-0812">Transmembrane</keyword>
<organism evidence="3">
    <name type="scientific">Candidatus Methanogaster sp. ANME-2c ERB4</name>
    <dbReference type="NCBI Taxonomy" id="2759911"/>
    <lineage>
        <taxon>Archaea</taxon>
        <taxon>Methanobacteriati</taxon>
        <taxon>Methanobacteriota</taxon>
        <taxon>Stenosarchaea group</taxon>
        <taxon>Methanomicrobia</taxon>
        <taxon>Methanosarcinales</taxon>
        <taxon>ANME-2 cluster</taxon>
        <taxon>Candidatus Methanogasteraceae</taxon>
        <taxon>Candidatus Methanogaster</taxon>
    </lineage>
</organism>
<dbReference type="SUPFAM" id="SSF69318">
    <property type="entry name" value="Integrin alpha N-terminal domain"/>
    <property type="match status" value="2"/>
</dbReference>
<dbReference type="Pfam" id="PF00404">
    <property type="entry name" value="Dockerin_1"/>
    <property type="match status" value="1"/>
</dbReference>
<dbReference type="InterPro" id="IPR028994">
    <property type="entry name" value="Integrin_alpha_N"/>
</dbReference>